<keyword evidence="1" id="KW-1133">Transmembrane helix</keyword>
<accession>A0ABV2JJN6</accession>
<name>A0ABV2JJN6_9STRE</name>
<dbReference type="EMBL" id="JBEPMK010000002">
    <property type="protein sequence ID" value="MET3644124.1"/>
    <property type="molecule type" value="Genomic_DNA"/>
</dbReference>
<keyword evidence="1" id="KW-0472">Membrane</keyword>
<evidence type="ECO:0000313" key="3">
    <source>
        <dbReference type="Proteomes" id="UP001549055"/>
    </source>
</evidence>
<feature type="transmembrane region" description="Helical" evidence="1">
    <location>
        <begin position="70"/>
        <end position="87"/>
    </location>
</feature>
<sequence length="260" mass="30528">MKQLRLTGLQLKIIALVGMIIDHINTYFGYQLGFPDWIGWVGRFVAPVFLYLLMEGFIYTSNRSKYFRRLYTGAFVMFLINFAKNIVTKHYYHPVTKEFDGFMLIEGNNIFLTLMCFFIIFCLVERFQKNERNKWKYLVLLFPMVMVTCFTEGGLYLLPLGLVLAYFGSSKNATIWTLATTSLLLAIKAVINYYSFGVTYSNLYHYLAFDNQFMQWLAVPLILAYNGERGGKGKRWEKDLFYVMYPMHLIVIYVIKIIIQ</sequence>
<keyword evidence="1" id="KW-0812">Transmembrane</keyword>
<feature type="transmembrane region" description="Helical" evidence="1">
    <location>
        <begin position="203"/>
        <end position="225"/>
    </location>
</feature>
<dbReference type="Pfam" id="PF05857">
    <property type="entry name" value="TraX"/>
    <property type="match status" value="1"/>
</dbReference>
<proteinExistence type="predicted"/>
<feature type="transmembrane region" description="Helical" evidence="1">
    <location>
        <begin position="37"/>
        <end position="58"/>
    </location>
</feature>
<keyword evidence="3" id="KW-1185">Reference proteome</keyword>
<feature type="transmembrane region" description="Helical" evidence="1">
    <location>
        <begin position="137"/>
        <end position="167"/>
    </location>
</feature>
<dbReference type="Proteomes" id="UP001549055">
    <property type="component" value="Unassembled WGS sequence"/>
</dbReference>
<evidence type="ECO:0000313" key="2">
    <source>
        <dbReference type="EMBL" id="MET3644124.1"/>
    </source>
</evidence>
<dbReference type="InterPro" id="IPR008875">
    <property type="entry name" value="TraX"/>
</dbReference>
<protein>
    <submittedName>
        <fullName evidence="2">Riboflavin transporter FmnP</fullName>
    </submittedName>
</protein>
<gene>
    <name evidence="2" type="ORF">ABID27_000746</name>
</gene>
<feature type="transmembrane region" description="Helical" evidence="1">
    <location>
        <begin position="240"/>
        <end position="259"/>
    </location>
</feature>
<comment type="caution">
    <text evidence="2">The sequence shown here is derived from an EMBL/GenBank/DDBJ whole genome shotgun (WGS) entry which is preliminary data.</text>
</comment>
<organism evidence="2 3">
    <name type="scientific">Streptococcus gallinaceus</name>
    <dbReference type="NCBI Taxonomy" id="165758"/>
    <lineage>
        <taxon>Bacteria</taxon>
        <taxon>Bacillati</taxon>
        <taxon>Bacillota</taxon>
        <taxon>Bacilli</taxon>
        <taxon>Lactobacillales</taxon>
        <taxon>Streptococcaceae</taxon>
        <taxon>Streptococcus</taxon>
    </lineage>
</organism>
<dbReference type="RefSeq" id="WP_253363523.1">
    <property type="nucleotide sequence ID" value="NZ_JALJXU010000002.1"/>
</dbReference>
<evidence type="ECO:0000256" key="1">
    <source>
        <dbReference type="SAM" id="Phobius"/>
    </source>
</evidence>
<feature type="transmembrane region" description="Helical" evidence="1">
    <location>
        <begin position="12"/>
        <end position="31"/>
    </location>
</feature>
<feature type="transmembrane region" description="Helical" evidence="1">
    <location>
        <begin position="173"/>
        <end position="191"/>
    </location>
</feature>
<feature type="transmembrane region" description="Helical" evidence="1">
    <location>
        <begin position="107"/>
        <end position="125"/>
    </location>
</feature>
<reference evidence="2 3" key="1">
    <citation type="submission" date="2024-06" db="EMBL/GenBank/DDBJ databases">
        <title>Genomic Encyclopedia of Type Strains, Phase IV (KMG-IV): sequencing the most valuable type-strain genomes for metagenomic binning, comparative biology and taxonomic classification.</title>
        <authorList>
            <person name="Goeker M."/>
        </authorList>
    </citation>
    <scope>NUCLEOTIDE SEQUENCE [LARGE SCALE GENOMIC DNA]</scope>
    <source>
        <strain evidence="2 3">DSM 15349</strain>
    </source>
</reference>